<dbReference type="STRING" id="439228.SAMN06295920_10421"/>
<dbReference type="NCBIfam" id="TIGR02466">
    <property type="entry name" value="TIGR02466 family protein"/>
    <property type="match status" value="1"/>
</dbReference>
<dbReference type="OrthoDB" id="9783136at2"/>
<name>A0A1T5CEV9_9SPHN</name>
<evidence type="ECO:0000313" key="2">
    <source>
        <dbReference type="Proteomes" id="UP000189818"/>
    </source>
</evidence>
<dbReference type="SUPFAM" id="SSF51197">
    <property type="entry name" value="Clavaminate synthase-like"/>
    <property type="match status" value="1"/>
</dbReference>
<dbReference type="Gene3D" id="2.60.120.620">
    <property type="entry name" value="q2cbj1_9rhob like domain"/>
    <property type="match status" value="1"/>
</dbReference>
<proteinExistence type="predicted"/>
<protein>
    <recommendedName>
        <fullName evidence="3">Fe2OG dioxygenase domain-containing protein</fullName>
    </recommendedName>
</protein>
<dbReference type="Proteomes" id="UP000189818">
    <property type="component" value="Unassembled WGS sequence"/>
</dbReference>
<evidence type="ECO:0000313" key="1">
    <source>
        <dbReference type="EMBL" id="SKB58018.1"/>
    </source>
</evidence>
<dbReference type="AlphaFoldDB" id="A0A1T5CEV9"/>
<accession>A0A1T5CEV9</accession>
<dbReference type="RefSeq" id="WP_079647944.1">
    <property type="nucleotide sequence ID" value="NZ_FUYM01000004.1"/>
</dbReference>
<reference evidence="2" key="1">
    <citation type="submission" date="2017-02" db="EMBL/GenBank/DDBJ databases">
        <authorList>
            <person name="Varghese N."/>
            <person name="Submissions S."/>
        </authorList>
    </citation>
    <scope>NUCLEOTIDE SEQUENCE [LARGE SCALE GENOMIC DNA]</scope>
    <source>
        <strain evidence="2">UM2</strain>
    </source>
</reference>
<keyword evidence="2" id="KW-1185">Reference proteome</keyword>
<evidence type="ECO:0008006" key="3">
    <source>
        <dbReference type="Google" id="ProtNLM"/>
    </source>
</evidence>
<dbReference type="InterPro" id="IPR012668">
    <property type="entry name" value="CHP02466"/>
</dbReference>
<sequence length="199" mass="22185">MAIRTLFVTRLYEAMIDNPALIEELEDSVRMLAAEDRAGQGWSKAHGYRGYTSYASLNDLPARDPVIAELAKLLNGHVRRFAEQSHLDLGRRLRLDSLWVNLMKPGATHSGHIHPHSVISGTFYVCVPPGSGGLKLEDPRLPLMMAAPPRTPDAPEDSRSFVYAEPKPGMVLLWESWLRHEVPPSTAKGDRISISFNYS</sequence>
<gene>
    <name evidence="1" type="ORF">SAMN06295920_10421</name>
</gene>
<dbReference type="Pfam" id="PF13759">
    <property type="entry name" value="2OG-FeII_Oxy_5"/>
    <property type="match status" value="1"/>
</dbReference>
<dbReference type="EMBL" id="FUYM01000004">
    <property type="protein sequence ID" value="SKB58018.1"/>
    <property type="molecule type" value="Genomic_DNA"/>
</dbReference>
<organism evidence="1 2">
    <name type="scientific">Rhizorhabdus histidinilytica</name>
    <dbReference type="NCBI Taxonomy" id="439228"/>
    <lineage>
        <taxon>Bacteria</taxon>
        <taxon>Pseudomonadati</taxon>
        <taxon>Pseudomonadota</taxon>
        <taxon>Alphaproteobacteria</taxon>
        <taxon>Sphingomonadales</taxon>
        <taxon>Sphingomonadaceae</taxon>
        <taxon>Rhizorhabdus</taxon>
    </lineage>
</organism>